<organism evidence="3 4">
    <name type="scientific">Sandarakinorhabdus fusca</name>
    <dbReference type="NCBI Taxonomy" id="1439888"/>
    <lineage>
        <taxon>Bacteria</taxon>
        <taxon>Pseudomonadati</taxon>
        <taxon>Pseudomonadota</taxon>
        <taxon>Alphaproteobacteria</taxon>
        <taxon>Sphingomonadales</taxon>
        <taxon>Sphingosinicellaceae</taxon>
        <taxon>Sandarakinorhabdus</taxon>
    </lineage>
</organism>
<dbReference type="SMART" id="SM00465">
    <property type="entry name" value="GIYc"/>
    <property type="match status" value="1"/>
</dbReference>
<dbReference type="Pfam" id="PF01541">
    <property type="entry name" value="GIY-YIG"/>
    <property type="match status" value="1"/>
</dbReference>
<proteinExistence type="inferred from homology"/>
<gene>
    <name evidence="3" type="ORF">F3168_15985</name>
</gene>
<dbReference type="InterPro" id="IPR050190">
    <property type="entry name" value="UPF0213_domain"/>
</dbReference>
<dbReference type="PROSITE" id="PS50164">
    <property type="entry name" value="GIY_YIG"/>
    <property type="match status" value="1"/>
</dbReference>
<keyword evidence="4" id="KW-1185">Reference proteome</keyword>
<dbReference type="InterPro" id="IPR035901">
    <property type="entry name" value="GIY-YIG_endonuc_sf"/>
</dbReference>
<dbReference type="RefSeq" id="WP_152579220.1">
    <property type="nucleotide sequence ID" value="NZ_WEFI01000015.1"/>
</dbReference>
<dbReference type="AlphaFoldDB" id="A0A7C9L050"/>
<dbReference type="OrthoDB" id="287318at2"/>
<accession>A0A7C9L050</accession>
<protein>
    <submittedName>
        <fullName evidence="3">GIY-YIG nuclease family protein</fullName>
    </submittedName>
</protein>
<dbReference type="SUPFAM" id="SSF82771">
    <property type="entry name" value="GIY-YIG endonuclease"/>
    <property type="match status" value="1"/>
</dbReference>
<reference evidence="3 4" key="1">
    <citation type="submission" date="2019-09" db="EMBL/GenBank/DDBJ databases">
        <title>Polymorphobacter sp. isolated from a lake in China.</title>
        <authorList>
            <person name="Liu Z."/>
        </authorList>
    </citation>
    <scope>NUCLEOTIDE SEQUENCE [LARGE SCALE GENOMIC DNA]</scope>
    <source>
        <strain evidence="3 4">D40P</strain>
    </source>
</reference>
<dbReference type="InterPro" id="IPR000305">
    <property type="entry name" value="GIY-YIG_endonuc"/>
</dbReference>
<dbReference type="Gene3D" id="3.40.1440.10">
    <property type="entry name" value="GIY-YIG endonuclease"/>
    <property type="match status" value="1"/>
</dbReference>
<dbReference type="PANTHER" id="PTHR34477">
    <property type="entry name" value="UPF0213 PROTEIN YHBQ"/>
    <property type="match status" value="1"/>
</dbReference>
<dbReference type="Proteomes" id="UP000481327">
    <property type="component" value="Unassembled WGS sequence"/>
</dbReference>
<dbReference type="PANTHER" id="PTHR34477:SF5">
    <property type="entry name" value="BSL5627 PROTEIN"/>
    <property type="match status" value="1"/>
</dbReference>
<dbReference type="EMBL" id="WIOL01000015">
    <property type="protein sequence ID" value="MQT18748.1"/>
    <property type="molecule type" value="Genomic_DNA"/>
</dbReference>
<name>A0A7C9L050_9SPHN</name>
<evidence type="ECO:0000256" key="1">
    <source>
        <dbReference type="ARBA" id="ARBA00007435"/>
    </source>
</evidence>
<evidence type="ECO:0000259" key="2">
    <source>
        <dbReference type="PROSITE" id="PS50164"/>
    </source>
</evidence>
<dbReference type="CDD" id="cd10448">
    <property type="entry name" value="GIY-YIG_unchar_3"/>
    <property type="match status" value="1"/>
</dbReference>
<comment type="similarity">
    <text evidence="1">Belongs to the UPF0213 family.</text>
</comment>
<feature type="domain" description="GIY-YIG" evidence="2">
    <location>
        <begin position="3"/>
        <end position="79"/>
    </location>
</feature>
<feature type="non-terminal residue" evidence="3">
    <location>
        <position position="113"/>
    </location>
</feature>
<sequence>MDPGGFVYILASRKQGTLYIGVTSDLVRRISEHRLDLTPGFTSRHGVKRLVWMERYDDIALAIGREKQMKRWNRDWKIRLVEAGNPDWDDLAVSVLGFAPLPYTLSSGDGPPP</sequence>
<evidence type="ECO:0000313" key="3">
    <source>
        <dbReference type="EMBL" id="MQT18748.1"/>
    </source>
</evidence>
<evidence type="ECO:0000313" key="4">
    <source>
        <dbReference type="Proteomes" id="UP000481327"/>
    </source>
</evidence>
<comment type="caution">
    <text evidence="3">The sequence shown here is derived from an EMBL/GenBank/DDBJ whole genome shotgun (WGS) entry which is preliminary data.</text>
</comment>